<reference evidence="1" key="1">
    <citation type="submission" date="2023-07" db="EMBL/GenBank/DDBJ databases">
        <title>Sorghum-associated microbial communities from plants grown in Nebraska, USA.</title>
        <authorList>
            <person name="Schachtman D."/>
        </authorList>
    </citation>
    <scope>NUCLEOTIDE SEQUENCE</scope>
    <source>
        <strain evidence="1">1457</strain>
    </source>
</reference>
<sequence length="52" mass="5768">MATVREVQQRLLSLGYDVGPSGGYGIPARRRRPHGRTMVRHSLIRSLAPVPT</sequence>
<accession>A0AAW8LKZ6</accession>
<comment type="caution">
    <text evidence="1">The sequence shown here is derived from an EMBL/GenBank/DDBJ whole genome shotgun (WGS) entry which is preliminary data.</text>
</comment>
<proteinExistence type="predicted"/>
<protein>
    <submittedName>
        <fullName evidence="1">Uncharacterized protein</fullName>
    </submittedName>
</protein>
<evidence type="ECO:0000313" key="2">
    <source>
        <dbReference type="Proteomes" id="UP001265315"/>
    </source>
</evidence>
<evidence type="ECO:0000313" key="1">
    <source>
        <dbReference type="EMBL" id="MDR6700745.1"/>
    </source>
</evidence>
<dbReference type="AlphaFoldDB" id="A0AAW8LKZ6"/>
<name>A0AAW8LKZ6_AGRTU</name>
<organism evidence="1 2">
    <name type="scientific">Agrobacterium tumefaciens</name>
    <dbReference type="NCBI Taxonomy" id="358"/>
    <lineage>
        <taxon>Bacteria</taxon>
        <taxon>Pseudomonadati</taxon>
        <taxon>Pseudomonadota</taxon>
        <taxon>Alphaproteobacteria</taxon>
        <taxon>Hyphomicrobiales</taxon>
        <taxon>Rhizobiaceae</taxon>
        <taxon>Rhizobium/Agrobacterium group</taxon>
        <taxon>Agrobacterium</taxon>
        <taxon>Agrobacterium tumefaciens complex</taxon>
    </lineage>
</organism>
<gene>
    <name evidence="1" type="ORF">J2W61_000573</name>
</gene>
<dbReference type="EMBL" id="JAVDSW010000001">
    <property type="protein sequence ID" value="MDR6700745.1"/>
    <property type="molecule type" value="Genomic_DNA"/>
</dbReference>
<dbReference type="Proteomes" id="UP001265315">
    <property type="component" value="Unassembled WGS sequence"/>
</dbReference>